<dbReference type="Proteomes" id="UP000479710">
    <property type="component" value="Unassembled WGS sequence"/>
</dbReference>
<feature type="region of interest" description="Disordered" evidence="1">
    <location>
        <begin position="1"/>
        <end position="71"/>
    </location>
</feature>
<feature type="compositionally biased region" description="Basic residues" evidence="1">
    <location>
        <begin position="14"/>
        <end position="27"/>
    </location>
</feature>
<reference evidence="2 3" key="1">
    <citation type="submission" date="2019-11" db="EMBL/GenBank/DDBJ databases">
        <title>Whole genome sequence of Oryza granulata.</title>
        <authorList>
            <person name="Li W."/>
        </authorList>
    </citation>
    <scope>NUCLEOTIDE SEQUENCE [LARGE SCALE GENOMIC DNA]</scope>
    <source>
        <strain evidence="3">cv. Menghai</strain>
        <tissue evidence="2">Leaf</tissue>
    </source>
</reference>
<evidence type="ECO:0000313" key="2">
    <source>
        <dbReference type="EMBL" id="KAF0911346.1"/>
    </source>
</evidence>
<comment type="caution">
    <text evidence="2">The sequence shown here is derived from an EMBL/GenBank/DDBJ whole genome shotgun (WGS) entry which is preliminary data.</text>
</comment>
<dbReference type="EMBL" id="SPHZ02000006">
    <property type="protein sequence ID" value="KAF0911346.1"/>
    <property type="molecule type" value="Genomic_DNA"/>
</dbReference>
<gene>
    <name evidence="2" type="ORF">E2562_008234</name>
</gene>
<organism evidence="2 3">
    <name type="scientific">Oryza meyeriana var. granulata</name>
    <dbReference type="NCBI Taxonomy" id="110450"/>
    <lineage>
        <taxon>Eukaryota</taxon>
        <taxon>Viridiplantae</taxon>
        <taxon>Streptophyta</taxon>
        <taxon>Embryophyta</taxon>
        <taxon>Tracheophyta</taxon>
        <taxon>Spermatophyta</taxon>
        <taxon>Magnoliopsida</taxon>
        <taxon>Liliopsida</taxon>
        <taxon>Poales</taxon>
        <taxon>Poaceae</taxon>
        <taxon>BOP clade</taxon>
        <taxon>Oryzoideae</taxon>
        <taxon>Oryzeae</taxon>
        <taxon>Oryzinae</taxon>
        <taxon>Oryza</taxon>
        <taxon>Oryza meyeriana</taxon>
    </lineage>
</organism>
<keyword evidence="3" id="KW-1185">Reference proteome</keyword>
<name>A0A6G1DFZ5_9ORYZ</name>
<proteinExistence type="predicted"/>
<dbReference type="AlphaFoldDB" id="A0A6G1DFZ5"/>
<sequence>MAAVEGVGVSPAWRRGRRGPQGRHRGGRVVGGKYNLEATGKTNPLVMTSKAGPTDGQNKAAPPVSSTTSADLEPAWRRKKVVQIWVS</sequence>
<protein>
    <submittedName>
        <fullName evidence="2">Uncharacterized protein</fullName>
    </submittedName>
</protein>
<evidence type="ECO:0000256" key="1">
    <source>
        <dbReference type="SAM" id="MobiDB-lite"/>
    </source>
</evidence>
<accession>A0A6G1DFZ5</accession>
<evidence type="ECO:0000313" key="3">
    <source>
        <dbReference type="Proteomes" id="UP000479710"/>
    </source>
</evidence>